<sequence>MIIRRRRLIGNVIASKIFALMKYEGPNPYLVMPVLEMAQSGFRPATSPNAAIENVVFTADVESATERSFSQDFEPLIPLDAAGIRLMGLSHPDETAGWLWRDILSNMIAQEVWTTEYHEWARENREVRGAIFEACDTWRSISDRILSTAPALDEDIVTDIGEDIAATLLYTAYSRAFHGKTETYYDLLFGYIRLGYWPCGFNGKWLNSGQHVLWYPDVKR</sequence>
<protein>
    <submittedName>
        <fullName evidence="1">Uncharacterized protein</fullName>
    </submittedName>
</protein>
<dbReference type="EMBL" id="CP037423">
    <property type="protein sequence ID" value="QDV41088.1"/>
    <property type="molecule type" value="Genomic_DNA"/>
</dbReference>
<dbReference type="RefSeq" id="WP_145384878.1">
    <property type="nucleotide sequence ID" value="NZ_CP037423.1"/>
</dbReference>
<proteinExistence type="predicted"/>
<evidence type="ECO:0000313" key="2">
    <source>
        <dbReference type="Proteomes" id="UP000319004"/>
    </source>
</evidence>
<organism evidence="1 2">
    <name type="scientific">Stieleria neptunia</name>
    <dbReference type="NCBI Taxonomy" id="2527979"/>
    <lineage>
        <taxon>Bacteria</taxon>
        <taxon>Pseudomonadati</taxon>
        <taxon>Planctomycetota</taxon>
        <taxon>Planctomycetia</taxon>
        <taxon>Pirellulales</taxon>
        <taxon>Pirellulaceae</taxon>
        <taxon>Stieleria</taxon>
    </lineage>
</organism>
<evidence type="ECO:0000313" key="1">
    <source>
        <dbReference type="EMBL" id="QDV41088.1"/>
    </source>
</evidence>
<keyword evidence="2" id="KW-1185">Reference proteome</keyword>
<dbReference type="KEGG" id="snep:Enr13x_09260"/>
<dbReference type="Proteomes" id="UP000319004">
    <property type="component" value="Chromosome"/>
</dbReference>
<reference evidence="1 2" key="1">
    <citation type="submission" date="2019-03" db="EMBL/GenBank/DDBJ databases">
        <title>Deep-cultivation of Planctomycetes and their phenomic and genomic characterization uncovers novel biology.</title>
        <authorList>
            <person name="Wiegand S."/>
            <person name="Jogler M."/>
            <person name="Boedeker C."/>
            <person name="Pinto D."/>
            <person name="Vollmers J."/>
            <person name="Rivas-Marin E."/>
            <person name="Kohn T."/>
            <person name="Peeters S.H."/>
            <person name="Heuer A."/>
            <person name="Rast P."/>
            <person name="Oberbeckmann S."/>
            <person name="Bunk B."/>
            <person name="Jeske O."/>
            <person name="Meyerdierks A."/>
            <person name="Storesund J.E."/>
            <person name="Kallscheuer N."/>
            <person name="Luecker S."/>
            <person name="Lage O.M."/>
            <person name="Pohl T."/>
            <person name="Merkel B.J."/>
            <person name="Hornburger P."/>
            <person name="Mueller R.-W."/>
            <person name="Bruemmer F."/>
            <person name="Labrenz M."/>
            <person name="Spormann A.M."/>
            <person name="Op den Camp H."/>
            <person name="Overmann J."/>
            <person name="Amann R."/>
            <person name="Jetten M.S.M."/>
            <person name="Mascher T."/>
            <person name="Medema M.H."/>
            <person name="Devos D.P."/>
            <person name="Kaster A.-K."/>
            <person name="Ovreas L."/>
            <person name="Rohde M."/>
            <person name="Galperin M.Y."/>
            <person name="Jogler C."/>
        </authorList>
    </citation>
    <scope>NUCLEOTIDE SEQUENCE [LARGE SCALE GENOMIC DNA]</scope>
    <source>
        <strain evidence="1 2">Enr13</strain>
    </source>
</reference>
<name>A0A518HJR1_9BACT</name>
<dbReference type="AlphaFoldDB" id="A0A518HJR1"/>
<gene>
    <name evidence="1" type="ORF">Enr13x_09260</name>
</gene>
<accession>A0A518HJR1</accession>